<protein>
    <submittedName>
        <fullName evidence="1">Uncharacterized protein</fullName>
    </submittedName>
</protein>
<reference evidence="1 2" key="1">
    <citation type="submission" date="2016-07" db="EMBL/GenBank/DDBJ databases">
        <title>Draft Genome Sequence of Bifidobacterium adolescentis strain Km 4.</title>
        <authorList>
            <person name="Danilenko V.N."/>
        </authorList>
    </citation>
    <scope>NUCLEOTIDE SEQUENCE [LARGE SCALE GENOMIC DNA]</scope>
    <source>
        <strain evidence="1 2">Km 4</strain>
    </source>
</reference>
<comment type="caution">
    <text evidence="1">The sequence shown here is derived from an EMBL/GenBank/DDBJ whole genome shotgun (WGS) entry which is preliminary data.</text>
</comment>
<proteinExistence type="predicted"/>
<evidence type="ECO:0000313" key="2">
    <source>
        <dbReference type="Proteomes" id="UP000175684"/>
    </source>
</evidence>
<evidence type="ECO:0000313" key="1">
    <source>
        <dbReference type="EMBL" id="OFA33874.1"/>
    </source>
</evidence>
<gene>
    <name evidence="1" type="ORF">BBK15_08540</name>
</gene>
<accession>A0A0G9M882</accession>
<organism evidence="1 2">
    <name type="scientific">Bifidobacterium adolescentis</name>
    <dbReference type="NCBI Taxonomy" id="1680"/>
    <lineage>
        <taxon>Bacteria</taxon>
        <taxon>Bacillati</taxon>
        <taxon>Actinomycetota</taxon>
        <taxon>Actinomycetes</taxon>
        <taxon>Bifidobacteriales</taxon>
        <taxon>Bifidobacteriaceae</taxon>
        <taxon>Bifidobacterium</taxon>
    </lineage>
</organism>
<dbReference type="AlphaFoldDB" id="A0A0G9M882"/>
<dbReference type="RefSeq" id="WP_046999733.1">
    <property type="nucleotide sequence ID" value="NZ_CP053072.1"/>
</dbReference>
<dbReference type="EMBL" id="MAXD01000009">
    <property type="protein sequence ID" value="OFA33874.1"/>
    <property type="molecule type" value="Genomic_DNA"/>
</dbReference>
<dbReference type="Proteomes" id="UP000175684">
    <property type="component" value="Unassembled WGS sequence"/>
</dbReference>
<sequence length="72" mass="8122">MTMLDVRIGVQGDARVAALLVAHLIILSVRCETSLSALSDQSMFRIEEKLAKLTFVKYDSACAKRYQYRRVA</sequence>
<name>A0A0G9M882_BIFAD</name>